<sequence>MQKEVRVYKKKGELYYHLLDEARADGRWEDIPELCRKLTKHAPQAQCLILSAQADQRVFDPPPNSRPQTAGSSRQKEELLAIPELRTAAEKPGTTAEEVFHSKMSQMWIYSSFDDDNNTTGRVSEDLVAESRHFAKEPNKWSLWTHCCEILDKNGETKAAIDLFTSILPHIEAVLPTSAGATQQFQLWTAQIINTWCSIVAVYIADHAEALHRIMTPKAALKPNTLLTPFRAWDQYCSRTEMTSQKHREKNEAAFGFSPARLWLSYYKVQGLFLHSHVTEPVFDSRRHQLSEFKRVELMCGLALFANAHFPHANEATPSVDNFIDHVTKNWCVLMSPPWDQIILGPVNRIDLCQDVLKYFDLVSAGKARSASSDDIQSGFDDEATALLTAARGLKALCHHGTQDDFERYYELWKTLDSWYLEARSEYRNKPKSEDTKMMDKVLIYVGNSLYLCMAAWAEHADDEAVRDSQFDLALTNIETALQFPLRDEDHVELLYASARIEASMNEPSKALSTIKKAIDVGLGPGRLKRQHITPRVRHRILKCWHLAALLLSADSQYARAAESCNAAWELYGGRDLLYSSPEAFKSVPGLQMFEKIHVIEMGITNMLLIENLDGGEFAIASSKWLLTIYANAFESHKKNDLPSFDWFPSSPSSPAPSTMHTHRSLRGSILGLPKGFRKTTPTGPSKLRKQHSQKSLPTSSDQPSSSHSQPRYTEQQRTPPSRDQGQNLMHREDFSPDDIGVAMTQDTSRAPSSKSRAAKPAPLSISVSAAADKLNRRDPRNRALPPQTGFSPPASPTSPAWMPSSDLMEPNYPLAEQLRFQQALEYDIWLNLATIYRHSGMKRDADEAIHEAEELVAAFQRSIASTDGSSAANFDNPGPGGLPSSGWLKASVLCAKAALLGEQGRKIACELLEEAFDNCPASLETVVNLGKLLLDGLHISPMINFGPARPALKLPVLGGFQPLEVTTVEHGGPVPEAEQTWPGSRDRALIILSDIVKGEGRDSEAAWFQLGRAYEASKRSRAALAAYNKAAKLGRAVPIRPWCVIG</sequence>
<dbReference type="InterPro" id="IPR019734">
    <property type="entry name" value="TPR_rpt"/>
</dbReference>
<reference evidence="4" key="1">
    <citation type="journal article" date="2023" name="Genome Biol. Evol.">
        <title>First Whole Genome Sequence and Flow Cytometry Genome Size Data for the Lichen-Forming Fungus Ramalina farinacea (Ascomycota).</title>
        <authorList>
            <person name="Llewellyn T."/>
            <person name="Mian S."/>
            <person name="Hill R."/>
            <person name="Leitch I.J."/>
            <person name="Gaya E."/>
        </authorList>
    </citation>
    <scope>NUCLEOTIDE SEQUENCE</scope>
    <source>
        <strain evidence="4">LIQ254RAFAR</strain>
    </source>
</reference>
<dbReference type="InterPro" id="IPR011990">
    <property type="entry name" value="TPR-like_helical_dom_sf"/>
</dbReference>
<proteinExistence type="inferred from homology"/>
<dbReference type="InterPro" id="IPR051722">
    <property type="entry name" value="Endocytosis_PI4K-reg_protein"/>
</dbReference>
<evidence type="ECO:0000256" key="3">
    <source>
        <dbReference type="SAM" id="MobiDB-lite"/>
    </source>
</evidence>
<feature type="region of interest" description="Disordered" evidence="3">
    <location>
        <begin position="669"/>
        <end position="805"/>
    </location>
</feature>
<dbReference type="Proteomes" id="UP001161017">
    <property type="component" value="Unassembled WGS sequence"/>
</dbReference>
<feature type="region of interest" description="Disordered" evidence="3">
    <location>
        <begin position="56"/>
        <end position="77"/>
    </location>
</feature>
<comment type="similarity">
    <text evidence="2">Belongs to the YPP1 family.</text>
</comment>
<dbReference type="Gene3D" id="1.25.40.10">
    <property type="entry name" value="Tetratricopeptide repeat domain"/>
    <property type="match status" value="1"/>
</dbReference>
<evidence type="ECO:0000313" key="4">
    <source>
        <dbReference type="EMBL" id="MDI1491618.1"/>
    </source>
</evidence>
<evidence type="ECO:0000256" key="1">
    <source>
        <dbReference type="ARBA" id="ARBA00002550"/>
    </source>
</evidence>
<keyword evidence="5" id="KW-1185">Reference proteome</keyword>
<dbReference type="PANTHER" id="PTHR23083:SF464">
    <property type="entry name" value="TETRATRICOPEPTIDE REPEAT DOMAIN 7, ISOFORM A"/>
    <property type="match status" value="1"/>
</dbReference>
<gene>
    <name evidence="4" type="ORF">OHK93_002827</name>
</gene>
<feature type="compositionally biased region" description="Polar residues" evidence="3">
    <location>
        <begin position="712"/>
        <end position="728"/>
    </location>
</feature>
<organism evidence="4 5">
    <name type="scientific">Ramalina farinacea</name>
    <dbReference type="NCBI Taxonomy" id="258253"/>
    <lineage>
        <taxon>Eukaryota</taxon>
        <taxon>Fungi</taxon>
        <taxon>Dikarya</taxon>
        <taxon>Ascomycota</taxon>
        <taxon>Pezizomycotina</taxon>
        <taxon>Lecanoromycetes</taxon>
        <taxon>OSLEUM clade</taxon>
        <taxon>Lecanoromycetidae</taxon>
        <taxon>Lecanorales</taxon>
        <taxon>Lecanorineae</taxon>
        <taxon>Ramalinaceae</taxon>
        <taxon>Ramalina</taxon>
    </lineage>
</organism>
<evidence type="ECO:0000313" key="5">
    <source>
        <dbReference type="Proteomes" id="UP001161017"/>
    </source>
</evidence>
<accession>A0AA43QVF2</accession>
<comment type="caution">
    <text evidence="4">The sequence shown here is derived from an EMBL/GenBank/DDBJ whole genome shotgun (WGS) entry which is preliminary data.</text>
</comment>
<protein>
    <recommendedName>
        <fullName evidence="6">Filamentation protein</fullName>
    </recommendedName>
</protein>
<feature type="compositionally biased region" description="Low complexity" evidence="3">
    <location>
        <begin position="696"/>
        <end position="711"/>
    </location>
</feature>
<dbReference type="SUPFAM" id="SSF48452">
    <property type="entry name" value="TPR-like"/>
    <property type="match status" value="1"/>
</dbReference>
<dbReference type="AlphaFoldDB" id="A0AA43QVF2"/>
<dbReference type="EMBL" id="JAPUFD010000015">
    <property type="protein sequence ID" value="MDI1491618.1"/>
    <property type="molecule type" value="Genomic_DNA"/>
</dbReference>
<comment type="function">
    <text evidence="1">Involved in endocytosis.</text>
</comment>
<dbReference type="SMART" id="SM00028">
    <property type="entry name" value="TPR"/>
    <property type="match status" value="3"/>
</dbReference>
<feature type="compositionally biased region" description="Low complexity" evidence="3">
    <location>
        <begin position="749"/>
        <end position="763"/>
    </location>
</feature>
<evidence type="ECO:0008006" key="6">
    <source>
        <dbReference type="Google" id="ProtNLM"/>
    </source>
</evidence>
<name>A0AA43QVF2_9LECA</name>
<evidence type="ECO:0000256" key="2">
    <source>
        <dbReference type="ARBA" id="ARBA00038251"/>
    </source>
</evidence>
<dbReference type="PANTHER" id="PTHR23083">
    <property type="entry name" value="TETRATRICOPEPTIDE REPEAT PROTEIN, TPR"/>
    <property type="match status" value="1"/>
</dbReference>